<reference evidence="1" key="1">
    <citation type="submission" date="2018-05" db="EMBL/GenBank/DDBJ databases">
        <title>Draft genome of Mucuna pruriens seed.</title>
        <authorList>
            <person name="Nnadi N.E."/>
            <person name="Vos R."/>
            <person name="Hasami M.H."/>
            <person name="Devisetty U.K."/>
            <person name="Aguiy J.C."/>
        </authorList>
    </citation>
    <scope>NUCLEOTIDE SEQUENCE [LARGE SCALE GENOMIC DNA]</scope>
    <source>
        <strain evidence="1">JCA_2017</strain>
    </source>
</reference>
<dbReference type="EMBL" id="QJKJ01002033">
    <property type="protein sequence ID" value="RDY04698.1"/>
    <property type="molecule type" value="Genomic_DNA"/>
</dbReference>
<sequence>MGKILEVLQSLEVRVSKINTPKTPQITLRGTHLGQIRDHTPTECLIWEKRKSLIIHREMPKQMELTFLETPLGYPKNKRQQQKEYRFQSPLYILNDRKPKRGKPHRGHIQLVFESRERIDLNMGDLAKAFLKKYRYNEELALN</sequence>
<name>A0A371HPG5_MUCPR</name>
<evidence type="ECO:0000313" key="2">
    <source>
        <dbReference type="Proteomes" id="UP000257109"/>
    </source>
</evidence>
<dbReference type="AlphaFoldDB" id="A0A371HPG5"/>
<accession>A0A371HPG5</accession>
<evidence type="ECO:0000313" key="1">
    <source>
        <dbReference type="EMBL" id="RDY04698.1"/>
    </source>
</evidence>
<proteinExistence type="predicted"/>
<protein>
    <submittedName>
        <fullName evidence="1">Uncharacterized protein</fullName>
    </submittedName>
</protein>
<keyword evidence="2" id="KW-1185">Reference proteome</keyword>
<dbReference type="Proteomes" id="UP000257109">
    <property type="component" value="Unassembled WGS sequence"/>
</dbReference>
<organism evidence="1 2">
    <name type="scientific">Mucuna pruriens</name>
    <name type="common">Velvet bean</name>
    <name type="synonym">Dolichos pruriens</name>
    <dbReference type="NCBI Taxonomy" id="157652"/>
    <lineage>
        <taxon>Eukaryota</taxon>
        <taxon>Viridiplantae</taxon>
        <taxon>Streptophyta</taxon>
        <taxon>Embryophyta</taxon>
        <taxon>Tracheophyta</taxon>
        <taxon>Spermatophyta</taxon>
        <taxon>Magnoliopsida</taxon>
        <taxon>eudicotyledons</taxon>
        <taxon>Gunneridae</taxon>
        <taxon>Pentapetalae</taxon>
        <taxon>rosids</taxon>
        <taxon>fabids</taxon>
        <taxon>Fabales</taxon>
        <taxon>Fabaceae</taxon>
        <taxon>Papilionoideae</taxon>
        <taxon>50 kb inversion clade</taxon>
        <taxon>NPAAA clade</taxon>
        <taxon>indigoferoid/millettioid clade</taxon>
        <taxon>Phaseoleae</taxon>
        <taxon>Mucuna</taxon>
    </lineage>
</organism>
<gene>
    <name evidence="1" type="ORF">CR513_11567</name>
</gene>
<feature type="non-terminal residue" evidence="1">
    <location>
        <position position="1"/>
    </location>
</feature>
<comment type="caution">
    <text evidence="1">The sequence shown here is derived from an EMBL/GenBank/DDBJ whole genome shotgun (WGS) entry which is preliminary data.</text>
</comment>